<keyword evidence="1" id="KW-0304">Gas vesicle</keyword>
<dbReference type="PANTHER" id="PTHR36852:SF1">
    <property type="entry name" value="PROTEIN GVPL 2"/>
    <property type="match status" value="1"/>
</dbReference>
<evidence type="ECO:0000256" key="1">
    <source>
        <dbReference type="ARBA" id="ARBA00022987"/>
    </source>
</evidence>
<reference evidence="4" key="1">
    <citation type="journal article" date="2021" name="PeerJ">
        <title>Extensive microbial diversity within the chicken gut microbiome revealed by metagenomics and culture.</title>
        <authorList>
            <person name="Gilroy R."/>
            <person name="Ravi A."/>
            <person name="Getino M."/>
            <person name="Pursley I."/>
            <person name="Horton D.L."/>
            <person name="Alikhan N.F."/>
            <person name="Baker D."/>
            <person name="Gharbi K."/>
            <person name="Hall N."/>
            <person name="Watson M."/>
            <person name="Adriaenssens E.M."/>
            <person name="Foster-Nyarko E."/>
            <person name="Jarju S."/>
            <person name="Secka A."/>
            <person name="Antonio M."/>
            <person name="Oren A."/>
            <person name="Chaudhuri R.R."/>
            <person name="La Ragione R."/>
            <person name="Hildebrand F."/>
            <person name="Pallen M.J."/>
        </authorList>
    </citation>
    <scope>NUCLEOTIDE SEQUENCE</scope>
    <source>
        <strain evidence="4">ChiHejej3B27-3195</strain>
    </source>
</reference>
<dbReference type="Pfam" id="PF06386">
    <property type="entry name" value="GvpL_GvpF"/>
    <property type="match status" value="1"/>
</dbReference>
<evidence type="ECO:0000313" key="5">
    <source>
        <dbReference type="Proteomes" id="UP000824151"/>
    </source>
</evidence>
<evidence type="ECO:0000313" key="4">
    <source>
        <dbReference type="EMBL" id="HIW99949.1"/>
    </source>
</evidence>
<dbReference type="InterPro" id="IPR009430">
    <property type="entry name" value="GvpL/GvpF"/>
</dbReference>
<dbReference type="GO" id="GO:0031412">
    <property type="term" value="P:gas vesicle organization"/>
    <property type="evidence" value="ECO:0007669"/>
    <property type="project" value="InterPro"/>
</dbReference>
<dbReference type="PANTHER" id="PTHR36852">
    <property type="entry name" value="PROTEIN GVPL 2"/>
    <property type="match status" value="1"/>
</dbReference>
<comment type="similarity">
    <text evidence="3">Belongs to the gas vesicle GvpF/GvpL family.</text>
</comment>
<accession>A0A9D2A8D2</accession>
<gene>
    <name evidence="4" type="ORF">H9871_07370</name>
</gene>
<protein>
    <submittedName>
        <fullName evidence="4">GvpL/GvpF family gas vesicle protein</fullName>
    </submittedName>
</protein>
<proteinExistence type="inferred from homology"/>
<evidence type="ECO:0000256" key="2">
    <source>
        <dbReference type="ARBA" id="ARBA00035108"/>
    </source>
</evidence>
<reference evidence="4" key="2">
    <citation type="submission" date="2021-04" db="EMBL/GenBank/DDBJ databases">
        <authorList>
            <person name="Gilroy R."/>
        </authorList>
    </citation>
    <scope>NUCLEOTIDE SEQUENCE</scope>
    <source>
        <strain evidence="4">ChiHejej3B27-3195</strain>
    </source>
</reference>
<evidence type="ECO:0000256" key="3">
    <source>
        <dbReference type="ARBA" id="ARBA00035643"/>
    </source>
</evidence>
<dbReference type="EMBL" id="DXGD01000272">
    <property type="protein sequence ID" value="HIW99949.1"/>
    <property type="molecule type" value="Genomic_DNA"/>
</dbReference>
<sequence>MSETAHSGTAQGDATQGGTVPSEAALYVYAIVPSGDFSPTVAGIDGLPLGVVQAASGVSAVVHLHRTGPFEGTDDEVRARLIQHGDVVEECWRGAASVLPVSFNVIVAPSADGSRSAEDQLIAWLDDAAADVADELRRLAATSELRVGIDIDPVAYGQGLDEIQELEAQLQSQSPGVRRLMSRRLEGRRKELAAAAADQLYADCRARIAMRCLDVDERATADRGTDGVPVLSMSCLVHSDQTALLGQELAEIRDEAPWAVIRFLGPWPPYSFVTNSTLSSSTPSN</sequence>
<organism evidence="4 5">
    <name type="scientific">Candidatus Nesterenkonia stercoripullorum</name>
    <dbReference type="NCBI Taxonomy" id="2838701"/>
    <lineage>
        <taxon>Bacteria</taxon>
        <taxon>Bacillati</taxon>
        <taxon>Actinomycetota</taxon>
        <taxon>Actinomycetes</taxon>
        <taxon>Micrococcales</taxon>
        <taxon>Micrococcaceae</taxon>
        <taxon>Nesterenkonia</taxon>
    </lineage>
</organism>
<dbReference type="Proteomes" id="UP000824151">
    <property type="component" value="Unassembled WGS sequence"/>
</dbReference>
<dbReference type="GO" id="GO:0031411">
    <property type="term" value="C:gas vesicle"/>
    <property type="evidence" value="ECO:0007669"/>
    <property type="project" value="UniProtKB-SubCell"/>
</dbReference>
<comment type="caution">
    <text evidence="4">The sequence shown here is derived from an EMBL/GenBank/DDBJ whole genome shotgun (WGS) entry which is preliminary data.</text>
</comment>
<name>A0A9D2A8D2_9MICC</name>
<dbReference type="AlphaFoldDB" id="A0A9D2A8D2"/>
<comment type="subcellular location">
    <subcellularLocation>
        <location evidence="2">Gas vesicle</location>
    </subcellularLocation>
</comment>